<feature type="region of interest" description="Disordered" evidence="1">
    <location>
        <begin position="1"/>
        <end position="26"/>
    </location>
</feature>
<dbReference type="Proteomes" id="UP001189429">
    <property type="component" value="Unassembled WGS sequence"/>
</dbReference>
<gene>
    <name evidence="3" type="ORF">PCOR1329_LOCUS1324</name>
</gene>
<dbReference type="SUPFAM" id="SSF101447">
    <property type="entry name" value="Formin homology 2 domain (FH2 domain)"/>
    <property type="match status" value="1"/>
</dbReference>
<dbReference type="Gene3D" id="1.20.58.2220">
    <property type="entry name" value="Formin, FH2 domain"/>
    <property type="match status" value="1"/>
</dbReference>
<reference evidence="3" key="1">
    <citation type="submission" date="2023-10" db="EMBL/GenBank/DDBJ databases">
        <authorList>
            <person name="Chen Y."/>
            <person name="Shah S."/>
            <person name="Dougan E. K."/>
            <person name="Thang M."/>
            <person name="Chan C."/>
        </authorList>
    </citation>
    <scope>NUCLEOTIDE SEQUENCE [LARGE SCALE GENOMIC DNA]</scope>
</reference>
<organism evidence="3 4">
    <name type="scientific">Prorocentrum cordatum</name>
    <dbReference type="NCBI Taxonomy" id="2364126"/>
    <lineage>
        <taxon>Eukaryota</taxon>
        <taxon>Sar</taxon>
        <taxon>Alveolata</taxon>
        <taxon>Dinophyceae</taxon>
        <taxon>Prorocentrales</taxon>
        <taxon>Prorocentraceae</taxon>
        <taxon>Prorocentrum</taxon>
    </lineage>
</organism>
<comment type="caution">
    <text evidence="3">The sequence shown here is derived from an EMBL/GenBank/DDBJ whole genome shotgun (WGS) entry which is preliminary data.</text>
</comment>
<protein>
    <recommendedName>
        <fullName evidence="2">FH2 domain-containing protein</fullName>
    </recommendedName>
</protein>
<evidence type="ECO:0000313" key="3">
    <source>
        <dbReference type="EMBL" id="CAK0789895.1"/>
    </source>
</evidence>
<feature type="domain" description="FH2" evidence="2">
    <location>
        <begin position="45"/>
        <end position="192"/>
    </location>
</feature>
<evidence type="ECO:0000256" key="1">
    <source>
        <dbReference type="SAM" id="MobiDB-lite"/>
    </source>
</evidence>
<evidence type="ECO:0000313" key="4">
    <source>
        <dbReference type="Proteomes" id="UP001189429"/>
    </source>
</evidence>
<accession>A0ABN9PEN0</accession>
<name>A0ABN9PEN0_9DINO</name>
<proteinExistence type="predicted"/>
<evidence type="ECO:0000259" key="2">
    <source>
        <dbReference type="Pfam" id="PF02181"/>
    </source>
</evidence>
<keyword evidence="4" id="KW-1185">Reference proteome</keyword>
<feature type="compositionally biased region" description="Low complexity" evidence="1">
    <location>
        <begin position="7"/>
        <end position="16"/>
    </location>
</feature>
<dbReference type="EMBL" id="CAUYUJ010000320">
    <property type="protein sequence ID" value="CAK0789895.1"/>
    <property type="molecule type" value="Genomic_DNA"/>
</dbReference>
<dbReference type="Pfam" id="PF02181">
    <property type="entry name" value="FH2"/>
    <property type="match status" value="1"/>
</dbReference>
<dbReference type="InterPro" id="IPR042201">
    <property type="entry name" value="FH2_Formin_sf"/>
</dbReference>
<dbReference type="InterPro" id="IPR015425">
    <property type="entry name" value="FH2_Formin"/>
</dbReference>
<sequence length="201" mass="22318">MRPARQHSWSSSAKHWTSSRKPPWPRWRSTCGPSAAWLPTLRASECWAFVRAYQDRVLAASQMLDDLAAVSEAFLRSAALLPLLGLVLAAGNILNEGTELGQAGGFELWSLGLLDAVRDDDEGDDVRHLLFEVFFRFFGEQAAQLCEELRPCLCNVARRRVEGPDGGAAVRKAVRVSLEDCEQHVASLEEELPATDHRNGY</sequence>